<feature type="DNA-binding region" description="OmpR/PhoB-type" evidence="5">
    <location>
        <begin position="1"/>
        <end position="97"/>
    </location>
</feature>
<accession>A0A919S776</accession>
<dbReference type="Proteomes" id="UP000681340">
    <property type="component" value="Unassembled WGS sequence"/>
</dbReference>
<comment type="similarity">
    <text evidence="1">Belongs to the AfsR/DnrI/RedD regulatory family.</text>
</comment>
<evidence type="ECO:0000313" key="7">
    <source>
        <dbReference type="EMBL" id="GIM65829.1"/>
    </source>
</evidence>
<dbReference type="SMART" id="SM01043">
    <property type="entry name" value="BTAD"/>
    <property type="match status" value="1"/>
</dbReference>
<keyword evidence="2" id="KW-0805">Transcription regulation</keyword>
<dbReference type="InterPro" id="IPR051677">
    <property type="entry name" value="AfsR-DnrI-RedD_regulator"/>
</dbReference>
<dbReference type="GO" id="GO:0003677">
    <property type="term" value="F:DNA binding"/>
    <property type="evidence" value="ECO:0007669"/>
    <property type="project" value="UniProtKB-UniRule"/>
</dbReference>
<dbReference type="PANTHER" id="PTHR35807:SF1">
    <property type="entry name" value="TRANSCRIPTIONAL REGULATOR REDD"/>
    <property type="match status" value="1"/>
</dbReference>
<dbReference type="EMBL" id="BOQL01000018">
    <property type="protein sequence ID" value="GIM65829.1"/>
    <property type="molecule type" value="Genomic_DNA"/>
</dbReference>
<dbReference type="InterPro" id="IPR001867">
    <property type="entry name" value="OmpR/PhoB-type_DNA-bd"/>
</dbReference>
<feature type="domain" description="OmpR/PhoB-type" evidence="6">
    <location>
        <begin position="1"/>
        <end position="97"/>
    </location>
</feature>
<dbReference type="Pfam" id="PF00486">
    <property type="entry name" value="Trans_reg_C"/>
    <property type="match status" value="1"/>
</dbReference>
<dbReference type="SUPFAM" id="SSF46894">
    <property type="entry name" value="C-terminal effector domain of the bipartite response regulators"/>
    <property type="match status" value="1"/>
</dbReference>
<evidence type="ECO:0000256" key="5">
    <source>
        <dbReference type="PROSITE-ProRule" id="PRU01091"/>
    </source>
</evidence>
<dbReference type="RefSeq" id="WP_212988059.1">
    <property type="nucleotide sequence ID" value="NZ_BAABEA010000009.1"/>
</dbReference>
<dbReference type="SUPFAM" id="SSF48452">
    <property type="entry name" value="TPR-like"/>
    <property type="match status" value="1"/>
</dbReference>
<dbReference type="GO" id="GO:0006355">
    <property type="term" value="P:regulation of DNA-templated transcription"/>
    <property type="evidence" value="ECO:0007669"/>
    <property type="project" value="InterPro"/>
</dbReference>
<dbReference type="InterPro" id="IPR005158">
    <property type="entry name" value="BTAD"/>
</dbReference>
<comment type="caution">
    <text evidence="7">The sequence shown here is derived from an EMBL/GenBank/DDBJ whole genome shotgun (WGS) entry which is preliminary data.</text>
</comment>
<dbReference type="Gene3D" id="1.25.40.10">
    <property type="entry name" value="Tetratricopeptide repeat domain"/>
    <property type="match status" value="1"/>
</dbReference>
<organism evidence="7 8">
    <name type="scientific">Actinoplanes auranticolor</name>
    <dbReference type="NCBI Taxonomy" id="47988"/>
    <lineage>
        <taxon>Bacteria</taxon>
        <taxon>Bacillati</taxon>
        <taxon>Actinomycetota</taxon>
        <taxon>Actinomycetes</taxon>
        <taxon>Micromonosporales</taxon>
        <taxon>Micromonosporaceae</taxon>
        <taxon>Actinoplanes</taxon>
    </lineage>
</organism>
<evidence type="ECO:0000313" key="8">
    <source>
        <dbReference type="Proteomes" id="UP000681340"/>
    </source>
</evidence>
<dbReference type="InterPro" id="IPR016032">
    <property type="entry name" value="Sig_transdc_resp-reg_C-effctor"/>
</dbReference>
<dbReference type="PROSITE" id="PS51755">
    <property type="entry name" value="OMPR_PHOB"/>
    <property type="match status" value="1"/>
</dbReference>
<dbReference type="InterPro" id="IPR036388">
    <property type="entry name" value="WH-like_DNA-bd_sf"/>
</dbReference>
<evidence type="ECO:0000256" key="1">
    <source>
        <dbReference type="ARBA" id="ARBA00005820"/>
    </source>
</evidence>
<dbReference type="AlphaFoldDB" id="A0A919S776"/>
<keyword evidence="3 5" id="KW-0238">DNA-binding</keyword>
<evidence type="ECO:0000256" key="2">
    <source>
        <dbReference type="ARBA" id="ARBA00023015"/>
    </source>
</evidence>
<dbReference type="InterPro" id="IPR011990">
    <property type="entry name" value="TPR-like_helical_dom_sf"/>
</dbReference>
<dbReference type="SMART" id="SM00862">
    <property type="entry name" value="Trans_reg_C"/>
    <property type="match status" value="1"/>
</dbReference>
<proteinExistence type="inferred from homology"/>
<reference evidence="7" key="1">
    <citation type="submission" date="2021-03" db="EMBL/GenBank/DDBJ databases">
        <title>Whole genome shotgun sequence of Actinoplanes auranticolor NBRC 12245.</title>
        <authorList>
            <person name="Komaki H."/>
            <person name="Tamura T."/>
        </authorList>
    </citation>
    <scope>NUCLEOTIDE SEQUENCE</scope>
    <source>
        <strain evidence="7">NBRC 12245</strain>
    </source>
</reference>
<protein>
    <recommendedName>
        <fullName evidence="6">OmpR/PhoB-type domain-containing protein</fullName>
    </recommendedName>
</protein>
<dbReference type="PANTHER" id="PTHR35807">
    <property type="entry name" value="TRANSCRIPTIONAL REGULATOR REDD-RELATED"/>
    <property type="match status" value="1"/>
</dbReference>
<gene>
    <name evidence="7" type="ORF">Aau02nite_20040</name>
</gene>
<keyword evidence="4" id="KW-0804">Transcription</keyword>
<keyword evidence="8" id="KW-1185">Reference proteome</keyword>
<evidence type="ECO:0000259" key="6">
    <source>
        <dbReference type="PROSITE" id="PS51755"/>
    </source>
</evidence>
<evidence type="ECO:0000256" key="4">
    <source>
        <dbReference type="ARBA" id="ARBA00023163"/>
    </source>
</evidence>
<evidence type="ECO:0000256" key="3">
    <source>
        <dbReference type="ARBA" id="ARBA00023125"/>
    </source>
</evidence>
<sequence>MSVEVSLLGPLQMTAGGGEVRLGGQGRRTVVAMLALHAGLVVSTDSLIDALWGDQPPVTAMTKLQGHICGLRRELNRLGCDAATVLRTAAPGYLLCDHQVHTDLAEFERLTRAAALAPDAPAIVALLEPALLLWRGTTCSDVRSARIAAAAATVDDRRARARESLAEARLALGQVNVALDDMNRLVLDQPFRERAWEMVIRCHIARRDTAAALATYHRVSRLLSAELGVQPGRQLRTIAARLAEPLATR</sequence>
<dbReference type="GO" id="GO:0000160">
    <property type="term" value="P:phosphorelay signal transduction system"/>
    <property type="evidence" value="ECO:0007669"/>
    <property type="project" value="InterPro"/>
</dbReference>
<dbReference type="Gene3D" id="1.10.10.10">
    <property type="entry name" value="Winged helix-like DNA-binding domain superfamily/Winged helix DNA-binding domain"/>
    <property type="match status" value="1"/>
</dbReference>
<name>A0A919S776_9ACTN</name>
<dbReference type="Pfam" id="PF03704">
    <property type="entry name" value="BTAD"/>
    <property type="match status" value="1"/>
</dbReference>